<keyword evidence="8" id="KW-0732">Signal</keyword>
<dbReference type="InterPro" id="IPR015615">
    <property type="entry name" value="TGF-beta-rel"/>
</dbReference>
<evidence type="ECO:0000256" key="2">
    <source>
        <dbReference type="ARBA" id="ARBA00006656"/>
    </source>
</evidence>
<feature type="chain" id="PRO_5035264627" description="TGF-beta family profile domain-containing protein" evidence="8">
    <location>
        <begin position="24"/>
        <end position="391"/>
    </location>
</feature>
<dbReference type="InterPro" id="IPR001111">
    <property type="entry name" value="TGF-b_propeptide"/>
</dbReference>
<evidence type="ECO:0000256" key="6">
    <source>
        <dbReference type="RuleBase" id="RU000354"/>
    </source>
</evidence>
<comment type="caution">
    <text evidence="10">The sequence shown here is derived from an EMBL/GenBank/DDBJ whole genome shotgun (WGS) entry which is preliminary data.</text>
</comment>
<evidence type="ECO:0000256" key="8">
    <source>
        <dbReference type="SAM" id="SignalP"/>
    </source>
</evidence>
<dbReference type="InterPro" id="IPR029034">
    <property type="entry name" value="Cystine-knot_cytokine"/>
</dbReference>
<feature type="domain" description="TGF-beta family profile" evidence="9">
    <location>
        <begin position="254"/>
        <end position="391"/>
    </location>
</feature>
<proteinExistence type="inferred from homology"/>
<evidence type="ECO:0000256" key="3">
    <source>
        <dbReference type="ARBA" id="ARBA00022525"/>
    </source>
</evidence>
<dbReference type="GO" id="GO:0005615">
    <property type="term" value="C:extracellular space"/>
    <property type="evidence" value="ECO:0007669"/>
    <property type="project" value="TreeGrafter"/>
</dbReference>
<evidence type="ECO:0000256" key="5">
    <source>
        <dbReference type="ARBA" id="ARBA00023157"/>
    </source>
</evidence>
<keyword evidence="5" id="KW-1015">Disulfide bond</keyword>
<sequence length="391" mass="45049">MGGNLWATTAAWTFLYLVQVLSADRSLFQDLGLNTPPDVTKVPHRSAPAPDFTSHNSSPTNVTNFSASAEIQDSRVRRWLHPCDRYLEFRQINISQDEYTRMMSIYLDSRQQHSTDISIPKLITFYTVKKNWWPSREDSTRLKFPVRRSSDETEVESAQLRILAPAFVDAHSTAVRIQVNQVLGTRRRRTLEEKVIYLSQKLTKWCEFEVTSAVQSWLNGERNLGLELVCVDCKTNFRPVEAAISALVYPEHRRFRRAASPYQPLRRTDCRESRKGSKRKCCRHNMNVKFAELKFPEMSSIVQPKSYEAGFCQGQCPPNYNHATNHSRIQSLLHQMDRKNAKRLNRRAIPKACCAPSKLEPLEILRVNPSDGTKLIVEKWDNMQVVECACS</sequence>
<dbReference type="AlphaFoldDB" id="A0A8J6HKK6"/>
<dbReference type="InterPro" id="IPR017948">
    <property type="entry name" value="TGFb_CS"/>
</dbReference>
<dbReference type="Proteomes" id="UP000719412">
    <property type="component" value="Unassembled WGS sequence"/>
</dbReference>
<dbReference type="SUPFAM" id="SSF57501">
    <property type="entry name" value="Cystine-knot cytokines"/>
    <property type="match status" value="1"/>
</dbReference>
<dbReference type="GO" id="GO:0008083">
    <property type="term" value="F:growth factor activity"/>
    <property type="evidence" value="ECO:0007669"/>
    <property type="project" value="UniProtKB-KW"/>
</dbReference>
<feature type="region of interest" description="Disordered" evidence="7">
    <location>
        <begin position="39"/>
        <end position="60"/>
    </location>
</feature>
<evidence type="ECO:0000256" key="1">
    <source>
        <dbReference type="ARBA" id="ARBA00004613"/>
    </source>
</evidence>
<organism evidence="10 11">
    <name type="scientific">Tenebrio molitor</name>
    <name type="common">Yellow mealworm beetle</name>
    <dbReference type="NCBI Taxonomy" id="7067"/>
    <lineage>
        <taxon>Eukaryota</taxon>
        <taxon>Metazoa</taxon>
        <taxon>Ecdysozoa</taxon>
        <taxon>Arthropoda</taxon>
        <taxon>Hexapoda</taxon>
        <taxon>Insecta</taxon>
        <taxon>Pterygota</taxon>
        <taxon>Neoptera</taxon>
        <taxon>Endopterygota</taxon>
        <taxon>Coleoptera</taxon>
        <taxon>Polyphaga</taxon>
        <taxon>Cucujiformia</taxon>
        <taxon>Tenebrionidae</taxon>
        <taxon>Tenebrio</taxon>
    </lineage>
</organism>
<dbReference type="EMBL" id="JABDTM020022213">
    <property type="protein sequence ID" value="KAH0816012.1"/>
    <property type="molecule type" value="Genomic_DNA"/>
</dbReference>
<comment type="similarity">
    <text evidence="2 6">Belongs to the TGF-beta family.</text>
</comment>
<dbReference type="FunFam" id="2.10.90.10:FF:000058">
    <property type="entry name" value="Maverick"/>
    <property type="match status" value="1"/>
</dbReference>
<keyword evidence="4 6" id="KW-0339">Growth factor</keyword>
<evidence type="ECO:0000313" key="10">
    <source>
        <dbReference type="EMBL" id="KAH0816012.1"/>
    </source>
</evidence>
<evidence type="ECO:0000256" key="4">
    <source>
        <dbReference type="ARBA" id="ARBA00023030"/>
    </source>
</evidence>
<evidence type="ECO:0000256" key="7">
    <source>
        <dbReference type="SAM" id="MobiDB-lite"/>
    </source>
</evidence>
<dbReference type="PANTHER" id="PTHR11848:SF119">
    <property type="entry name" value="TGF-BETA FAMILY PROFILE DOMAIN-CONTAINING PROTEIN"/>
    <property type="match status" value="1"/>
</dbReference>
<dbReference type="Gene3D" id="2.60.120.970">
    <property type="match status" value="1"/>
</dbReference>
<protein>
    <recommendedName>
        <fullName evidence="9">TGF-beta family profile domain-containing protein</fullName>
    </recommendedName>
</protein>
<dbReference type="PROSITE" id="PS51362">
    <property type="entry name" value="TGF_BETA_2"/>
    <property type="match status" value="1"/>
</dbReference>
<comment type="subcellular location">
    <subcellularLocation>
        <location evidence="1">Secreted</location>
    </subcellularLocation>
</comment>
<keyword evidence="3" id="KW-0964">Secreted</keyword>
<name>A0A8J6HKK6_TENMO</name>
<dbReference type="InterPro" id="IPR001839">
    <property type="entry name" value="TGF-b_C"/>
</dbReference>
<evidence type="ECO:0000259" key="9">
    <source>
        <dbReference type="PROSITE" id="PS51362"/>
    </source>
</evidence>
<dbReference type="Pfam" id="PF00688">
    <property type="entry name" value="TGFb_propeptide"/>
    <property type="match status" value="1"/>
</dbReference>
<dbReference type="SMART" id="SM00204">
    <property type="entry name" value="TGFB"/>
    <property type="match status" value="1"/>
</dbReference>
<dbReference type="PANTHER" id="PTHR11848">
    <property type="entry name" value="TGF-BETA FAMILY"/>
    <property type="match status" value="1"/>
</dbReference>
<feature type="signal peptide" evidence="8">
    <location>
        <begin position="1"/>
        <end position="23"/>
    </location>
</feature>
<reference evidence="10" key="1">
    <citation type="journal article" date="2020" name="J Insects Food Feed">
        <title>The yellow mealworm (Tenebrio molitor) genome: a resource for the emerging insects as food and feed industry.</title>
        <authorList>
            <person name="Eriksson T."/>
            <person name="Andere A."/>
            <person name="Kelstrup H."/>
            <person name="Emery V."/>
            <person name="Picard C."/>
        </authorList>
    </citation>
    <scope>NUCLEOTIDE SEQUENCE</scope>
    <source>
        <strain evidence="10">Stoneville</strain>
        <tissue evidence="10">Whole head</tissue>
    </source>
</reference>
<dbReference type="GO" id="GO:0005125">
    <property type="term" value="F:cytokine activity"/>
    <property type="evidence" value="ECO:0007669"/>
    <property type="project" value="TreeGrafter"/>
</dbReference>
<dbReference type="PROSITE" id="PS00250">
    <property type="entry name" value="TGF_BETA_1"/>
    <property type="match status" value="1"/>
</dbReference>
<accession>A0A8J6HKK6</accession>
<evidence type="ECO:0000313" key="11">
    <source>
        <dbReference type="Proteomes" id="UP000719412"/>
    </source>
</evidence>
<reference evidence="10" key="2">
    <citation type="submission" date="2021-08" db="EMBL/GenBank/DDBJ databases">
        <authorList>
            <person name="Eriksson T."/>
        </authorList>
    </citation>
    <scope>NUCLEOTIDE SEQUENCE</scope>
    <source>
        <strain evidence="10">Stoneville</strain>
        <tissue evidence="10">Whole head</tissue>
    </source>
</reference>
<gene>
    <name evidence="10" type="ORF">GEV33_006782</name>
</gene>
<dbReference type="Pfam" id="PF00019">
    <property type="entry name" value="TGF_beta"/>
    <property type="match status" value="1"/>
</dbReference>
<dbReference type="Gene3D" id="2.10.90.10">
    <property type="entry name" value="Cystine-knot cytokines"/>
    <property type="match status" value="1"/>
</dbReference>
<keyword evidence="11" id="KW-1185">Reference proteome</keyword>